<feature type="transmembrane region" description="Helical" evidence="1">
    <location>
        <begin position="218"/>
        <end position="242"/>
    </location>
</feature>
<name>A0ABT1THB5_9GAMM</name>
<comment type="caution">
    <text evidence="2">The sequence shown here is derived from an EMBL/GenBank/DDBJ whole genome shotgun (WGS) entry which is preliminary data.</text>
</comment>
<gene>
    <name evidence="2" type="ORF">NP590_11380</name>
</gene>
<dbReference type="EMBL" id="JANIBJ010000019">
    <property type="protein sequence ID" value="MCQ8104709.1"/>
    <property type="molecule type" value="Genomic_DNA"/>
</dbReference>
<keyword evidence="2" id="KW-0251">Elongation factor</keyword>
<feature type="transmembrane region" description="Helical" evidence="1">
    <location>
        <begin position="164"/>
        <end position="182"/>
    </location>
</feature>
<dbReference type="GO" id="GO:0003746">
    <property type="term" value="F:translation elongation factor activity"/>
    <property type="evidence" value="ECO:0007669"/>
    <property type="project" value="UniProtKB-KW"/>
</dbReference>
<keyword evidence="1" id="KW-1133">Transmembrane helix</keyword>
<dbReference type="RefSeq" id="WP_256602510.1">
    <property type="nucleotide sequence ID" value="NZ_JANIBJ010000019.1"/>
</dbReference>
<evidence type="ECO:0000256" key="1">
    <source>
        <dbReference type="SAM" id="Phobius"/>
    </source>
</evidence>
<feature type="transmembrane region" description="Helical" evidence="1">
    <location>
        <begin position="27"/>
        <end position="49"/>
    </location>
</feature>
<sequence>MSSENNVPVKYAYKGANLISFGTSIKLLFTGYLTTIAAGYLMALIQILFTHGMADGKFGLSLNDVVYSYYGDRSGSVLESKLNGSMKFNAPEEDRFKIIQWVRDGAKQTEYDADIKPIVEKNCLMCHNAGAGSIPDFADFTNLQKLSESSEGATFQSLTRLSHIHLFGISFIFMFVGLIFSFSTGVPCCYKYPAIIMPYLFLLIDIASWWLTKLNPHFAWLVIVAGIGLGISFAFMWSVSMYQMWILGGIRKQTDRRNAIMRD</sequence>
<keyword evidence="3" id="KW-1185">Reference proteome</keyword>
<reference evidence="2 3" key="1">
    <citation type="submission" date="2022-07" db="EMBL/GenBank/DDBJ databases">
        <title>Methylomonas rivi sp. nov., Methylomonas rosea sp. nov., Methylomonas aureus sp. nov. and Methylomonas subterranea sp. nov., four novel methanotrophs isolated from a freshwater creek and the deep terrestrial subsurface.</title>
        <authorList>
            <person name="Abin C."/>
            <person name="Sankaranarayanan K."/>
            <person name="Garner C."/>
            <person name="Sindelar R."/>
            <person name="Kotary K."/>
            <person name="Garner R."/>
            <person name="Barclay S."/>
            <person name="Lawson P."/>
            <person name="Krumholz L."/>
        </authorList>
    </citation>
    <scope>NUCLEOTIDE SEQUENCE [LARGE SCALE GENOMIC DNA]</scope>
    <source>
        <strain evidence="2 3">SURF-2</strain>
    </source>
</reference>
<organism evidence="2 3">
    <name type="scientific">Methylomonas subterranea</name>
    <dbReference type="NCBI Taxonomy" id="2952225"/>
    <lineage>
        <taxon>Bacteria</taxon>
        <taxon>Pseudomonadati</taxon>
        <taxon>Pseudomonadota</taxon>
        <taxon>Gammaproteobacteria</taxon>
        <taxon>Methylococcales</taxon>
        <taxon>Methylococcaceae</taxon>
        <taxon>Methylomonas</taxon>
    </lineage>
</organism>
<evidence type="ECO:0000313" key="3">
    <source>
        <dbReference type="Proteomes" id="UP001524499"/>
    </source>
</evidence>
<feature type="transmembrane region" description="Helical" evidence="1">
    <location>
        <begin position="194"/>
        <end position="212"/>
    </location>
</feature>
<keyword evidence="1" id="KW-0812">Transmembrane</keyword>
<proteinExistence type="predicted"/>
<protein>
    <submittedName>
        <fullName evidence="2">Elongation factor-1 alpha</fullName>
    </submittedName>
</protein>
<keyword evidence="1" id="KW-0472">Membrane</keyword>
<dbReference type="Proteomes" id="UP001524499">
    <property type="component" value="Unassembled WGS sequence"/>
</dbReference>
<accession>A0ABT1THB5</accession>
<evidence type="ECO:0000313" key="2">
    <source>
        <dbReference type="EMBL" id="MCQ8104709.1"/>
    </source>
</evidence>
<keyword evidence="2" id="KW-0648">Protein biosynthesis</keyword>